<protein>
    <recommendedName>
        <fullName evidence="1">Cupin type-2 domain-containing protein</fullName>
    </recommendedName>
</protein>
<evidence type="ECO:0000313" key="2">
    <source>
        <dbReference type="EMBL" id="KKN71686.1"/>
    </source>
</evidence>
<dbReference type="InterPro" id="IPR014710">
    <property type="entry name" value="RmlC-like_jellyroll"/>
</dbReference>
<name>A0A0F9VDN1_9ZZZZ</name>
<reference evidence="2" key="1">
    <citation type="journal article" date="2015" name="Nature">
        <title>Complex archaea that bridge the gap between prokaryotes and eukaryotes.</title>
        <authorList>
            <person name="Spang A."/>
            <person name="Saw J.H."/>
            <person name="Jorgensen S.L."/>
            <person name="Zaremba-Niedzwiedzka K."/>
            <person name="Martijn J."/>
            <person name="Lind A.E."/>
            <person name="van Eijk R."/>
            <person name="Schleper C."/>
            <person name="Guy L."/>
            <person name="Ettema T.J."/>
        </authorList>
    </citation>
    <scope>NUCLEOTIDE SEQUENCE</scope>
</reference>
<evidence type="ECO:0000259" key="1">
    <source>
        <dbReference type="Pfam" id="PF07883"/>
    </source>
</evidence>
<organism evidence="2">
    <name type="scientific">marine sediment metagenome</name>
    <dbReference type="NCBI Taxonomy" id="412755"/>
    <lineage>
        <taxon>unclassified sequences</taxon>
        <taxon>metagenomes</taxon>
        <taxon>ecological metagenomes</taxon>
    </lineage>
</organism>
<dbReference type="InterPro" id="IPR011051">
    <property type="entry name" value="RmlC_Cupin_sf"/>
</dbReference>
<accession>A0A0F9VDN1</accession>
<gene>
    <name evidence="2" type="ORF">LCGC14_0418460</name>
</gene>
<comment type="caution">
    <text evidence="2">The sequence shown here is derived from an EMBL/GenBank/DDBJ whole genome shotgun (WGS) entry which is preliminary data.</text>
</comment>
<dbReference type="Pfam" id="PF07883">
    <property type="entry name" value="Cupin_2"/>
    <property type="match status" value="1"/>
</dbReference>
<dbReference type="SUPFAM" id="SSF51182">
    <property type="entry name" value="RmlC-like cupins"/>
    <property type="match status" value="1"/>
</dbReference>
<proteinExistence type="predicted"/>
<dbReference type="Gene3D" id="2.60.120.10">
    <property type="entry name" value="Jelly Rolls"/>
    <property type="match status" value="1"/>
</dbReference>
<dbReference type="InterPro" id="IPR013096">
    <property type="entry name" value="Cupin_2"/>
</dbReference>
<dbReference type="AlphaFoldDB" id="A0A0F9VDN1"/>
<feature type="domain" description="Cupin type-2" evidence="1">
    <location>
        <begin position="39"/>
        <end position="95"/>
    </location>
</feature>
<dbReference type="EMBL" id="LAZR01000378">
    <property type="protein sequence ID" value="KKN71686.1"/>
    <property type="molecule type" value="Genomic_DNA"/>
</dbReference>
<sequence length="126" mass="14231">MRHIRAKQYENPPAYITTKTSPIDPIPEDSLICDYGIDTLSEGASSDLHYHDCDEWWIIISGRALVTGSFDSTEAGPGDMIFTPMGETHRVEALSLVTLAWFEGPLRGRKRKGHLHLDTEEIEKLY</sequence>